<dbReference type="Gene3D" id="3.40.50.410">
    <property type="entry name" value="von Willebrand factor, type A domain"/>
    <property type="match status" value="1"/>
</dbReference>
<dbReference type="InterPro" id="IPR002035">
    <property type="entry name" value="VWF_A"/>
</dbReference>
<dbReference type="CDD" id="cd00198">
    <property type="entry name" value="vWFA"/>
    <property type="match status" value="1"/>
</dbReference>
<accession>W1WSA9</accession>
<evidence type="ECO:0000259" key="2">
    <source>
        <dbReference type="PROSITE" id="PS50234"/>
    </source>
</evidence>
<dbReference type="EMBL" id="AZMM01018533">
    <property type="protein sequence ID" value="ETJ19314.1"/>
    <property type="molecule type" value="Genomic_DNA"/>
</dbReference>
<feature type="compositionally biased region" description="Polar residues" evidence="1">
    <location>
        <begin position="66"/>
        <end position="82"/>
    </location>
</feature>
<evidence type="ECO:0000313" key="3">
    <source>
        <dbReference type="EMBL" id="ETJ19314.1"/>
    </source>
</evidence>
<feature type="domain" description="VWFA" evidence="2">
    <location>
        <begin position="133"/>
        <end position="444"/>
    </location>
</feature>
<sequence length="1139" mass="124145">MKNRLTKFFTVFLAVVLCIGMAPATGSTAYAASRWGGSSISSWWNSWFGGSNSGSNNNNSSSNSNQAGENDATSSNSSTVDLNQLGGSGSNDAQLSLTKSITHKDGDNYTIRLEAYATGEVKTTTQTTDVPTDIVLVLDQSGSMADKMYNYEAIYSVDTQSSYYIKVNNQWQALKYKNGSWYYGNWPNRQYVTPKTSKDDTDSNHTQFYTRTEQTRLAALKAAVNTFVTEIQNKAASSKAKYRVAIVGFGMGESDTWGYDNYENTELFIGGTQYTYGSNNISAEYKNAFQDMSTTTGQNNIRDSINALAARGATRADLGMTMANNIFNANPISKDEKRNRVVVMFTDGEPNDGSGFSNTVATNTISQSNTSKNTYKASVYTIGILDGANTTDTTSNINRYMNYVSSNFPNATGLNQSGTGGDVTKGFYKKADDAAELKNAFESISSSIESGSTSVTLNQNSVLRDVISDDFSLPANADKNSIVVKTADYAGKNNDGTLKWSNESIFGDAKVDISGKTINVSNFNYNQLFAATVGGKNQGKKLIVEIPVTINRNFGANNVLSNASAGIYPLADSKDAFITVESPEGSHPTEYGVKGTEQWKRSGASVTLESLIDYVTVDGFEYKPDGIKNKDVDIVYTITTEDGTTEVGTYTIPAGKTVDEGTITLKDDSAISNLTKDTVYKIKATVTPKTLPTDADKECGRQAEEKEYTATSYVHIYDTVNKAFIIDFGKPVTYTADKVFDSSNELNAQITLNSGNGHYGNLTIDNEKSITYTLKSFMDGIDTFTFKEVFNKDITLNKTITMIPGTSIYYEDNFENVDENGQKSFAITYDKNWTVLDKDTVEGDSIQEVLGDGETGYDSNYNKDDSKLSYSAGTIHMVQAPSNATAKATFEFTGTGVDIYSLTSATTGKIQVAVWKQKEDGTYPKTAIYRKTIDTKYNSGTAYQLPVVNFRGDETTAKYKVQITVGKGQTFYLDAVRIYNPIGNVNNNYGQESGVKYVSIRQQSLNPTKFTVTGDVFIDKYLENKAQTITLSDSTSKDIMNIYTNYGRKTEVVIAPGKTVTLTLKEASDFLELGARIDAEAPTSVAGGSSDGTVTVNGNPINVNSSTDMYYTISAKDNKIIKITNNTDKLIAITNLKLK</sequence>
<dbReference type="AlphaFoldDB" id="W1WSA9"/>
<comment type="caution">
    <text evidence="3">The sequence shown here is derived from an EMBL/GenBank/DDBJ whole genome shotgun (WGS) entry which is preliminary data.</text>
</comment>
<protein>
    <recommendedName>
        <fullName evidence="2">VWFA domain-containing protein</fullName>
    </recommendedName>
</protein>
<evidence type="ECO:0000256" key="1">
    <source>
        <dbReference type="SAM" id="MobiDB-lite"/>
    </source>
</evidence>
<proteinExistence type="predicted"/>
<organism evidence="3">
    <name type="scientific">human gut metagenome</name>
    <dbReference type="NCBI Taxonomy" id="408170"/>
    <lineage>
        <taxon>unclassified sequences</taxon>
        <taxon>metagenomes</taxon>
        <taxon>organismal metagenomes</taxon>
    </lineage>
</organism>
<reference evidence="3" key="1">
    <citation type="submission" date="2013-12" db="EMBL/GenBank/DDBJ databases">
        <title>A Varibaculum cambriense genome reconstructed from a premature infant gut community with otherwise low bacterial novelty that shifts toward anaerobic metabolism during the third week of life.</title>
        <authorList>
            <person name="Brown C.T."/>
            <person name="Sharon I."/>
            <person name="Thomas B.C."/>
            <person name="Castelle C.J."/>
            <person name="Morowitz M.J."/>
            <person name="Banfield J.F."/>
        </authorList>
    </citation>
    <scope>NUCLEOTIDE SEQUENCE</scope>
</reference>
<dbReference type="InterPro" id="IPR036465">
    <property type="entry name" value="vWFA_dom_sf"/>
</dbReference>
<dbReference type="SUPFAM" id="SSF53300">
    <property type="entry name" value="vWA-like"/>
    <property type="match status" value="1"/>
</dbReference>
<feature type="region of interest" description="Disordered" evidence="1">
    <location>
        <begin position="54"/>
        <end position="91"/>
    </location>
</feature>
<feature type="compositionally biased region" description="Low complexity" evidence="1">
    <location>
        <begin position="54"/>
        <end position="65"/>
    </location>
</feature>
<gene>
    <name evidence="3" type="ORF">Q604_UNBC18533G0009</name>
</gene>
<dbReference type="SMART" id="SM00327">
    <property type="entry name" value="VWA"/>
    <property type="match status" value="1"/>
</dbReference>
<name>W1WSA9_9ZZZZ</name>
<dbReference type="PROSITE" id="PS50234">
    <property type="entry name" value="VWFA"/>
    <property type="match status" value="1"/>
</dbReference>